<reference evidence="3" key="2">
    <citation type="submission" date="2020-09" db="EMBL/GenBank/DDBJ databases">
        <authorList>
            <person name="Sun Q."/>
            <person name="Zhou Y."/>
        </authorList>
    </citation>
    <scope>NUCLEOTIDE SEQUENCE</scope>
    <source>
        <strain evidence="3">CGMCC 1.12426</strain>
    </source>
</reference>
<reference evidence="3" key="1">
    <citation type="journal article" date="2014" name="Int. J. Syst. Evol. Microbiol.">
        <title>Complete genome sequence of Corynebacterium casei LMG S-19264T (=DSM 44701T), isolated from a smear-ripened cheese.</title>
        <authorList>
            <consortium name="US DOE Joint Genome Institute (JGI-PGF)"/>
            <person name="Walter F."/>
            <person name="Albersmeier A."/>
            <person name="Kalinowski J."/>
            <person name="Ruckert C."/>
        </authorList>
    </citation>
    <scope>NUCLEOTIDE SEQUENCE</scope>
    <source>
        <strain evidence="3">CGMCC 1.12426</strain>
    </source>
</reference>
<dbReference type="Proteomes" id="UP000605148">
    <property type="component" value="Unassembled WGS sequence"/>
</dbReference>
<keyword evidence="4" id="KW-1185">Reference proteome</keyword>
<dbReference type="InterPro" id="IPR044925">
    <property type="entry name" value="His-Me_finger_sf"/>
</dbReference>
<dbReference type="RefSeq" id="WP_150497841.1">
    <property type="nucleotide sequence ID" value="NZ_BMFA01000018.1"/>
</dbReference>
<evidence type="ECO:0000259" key="2">
    <source>
        <dbReference type="Pfam" id="PF13392"/>
    </source>
</evidence>
<evidence type="ECO:0008006" key="5">
    <source>
        <dbReference type="Google" id="ProtNLM"/>
    </source>
</evidence>
<organism evidence="3 4">
    <name type="scientific">Roseibium aquae</name>
    <dbReference type="NCBI Taxonomy" id="1323746"/>
    <lineage>
        <taxon>Bacteria</taxon>
        <taxon>Pseudomonadati</taxon>
        <taxon>Pseudomonadota</taxon>
        <taxon>Alphaproteobacteria</taxon>
        <taxon>Hyphomicrobiales</taxon>
        <taxon>Stappiaceae</taxon>
        <taxon>Roseibium</taxon>
    </lineage>
</organism>
<dbReference type="EMBL" id="BMFA01000018">
    <property type="protein sequence ID" value="GGB62769.1"/>
    <property type="molecule type" value="Genomic_DNA"/>
</dbReference>
<proteinExistence type="predicted"/>
<accession>A0A916TNC4</accession>
<dbReference type="OrthoDB" id="6631788at2"/>
<comment type="caution">
    <text evidence="3">The sequence shown here is derived from an EMBL/GenBank/DDBJ whole genome shotgun (WGS) entry which is preliminary data.</text>
</comment>
<evidence type="ECO:0000313" key="4">
    <source>
        <dbReference type="Proteomes" id="UP000605148"/>
    </source>
</evidence>
<feature type="domain" description="HNH nuclease" evidence="2">
    <location>
        <begin position="105"/>
        <end position="148"/>
    </location>
</feature>
<name>A0A916TNC4_9HYPH</name>
<dbReference type="Pfam" id="PF13392">
    <property type="entry name" value="HNH_3"/>
    <property type="match status" value="1"/>
</dbReference>
<dbReference type="InterPro" id="IPR010902">
    <property type="entry name" value="NUMOD4"/>
</dbReference>
<sequence>MNTPIPAQDVSPETGAISRSCILALDLGTTAGWAPCEPATTAAAVEWRIIPDWPAYEVSSEGRVRRMRQSKGAKAGRVLRPSLNMQTGYVSVCLCERPRSKRIDVHRLVALTFLGRPPSAHHLVAHNDGDRTNNAVGNLRWATQAENLADCTLHGTALKGSRNPASVITEIDVRAIRRMKIAGIPRPLIAEGYGLHKRSVFKILARSSWEHVR</sequence>
<dbReference type="InterPro" id="IPR003615">
    <property type="entry name" value="HNH_nuc"/>
</dbReference>
<dbReference type="SUPFAM" id="SSF54060">
    <property type="entry name" value="His-Me finger endonucleases"/>
    <property type="match status" value="1"/>
</dbReference>
<evidence type="ECO:0000259" key="1">
    <source>
        <dbReference type="Pfam" id="PF07463"/>
    </source>
</evidence>
<dbReference type="Gene3D" id="3.90.75.20">
    <property type="match status" value="1"/>
</dbReference>
<feature type="domain" description="NUMOD4" evidence="1">
    <location>
        <begin position="46"/>
        <end position="94"/>
    </location>
</feature>
<evidence type="ECO:0000313" key="3">
    <source>
        <dbReference type="EMBL" id="GGB62769.1"/>
    </source>
</evidence>
<dbReference type="AlphaFoldDB" id="A0A916TNC4"/>
<dbReference type="GO" id="GO:0016788">
    <property type="term" value="F:hydrolase activity, acting on ester bonds"/>
    <property type="evidence" value="ECO:0007669"/>
    <property type="project" value="InterPro"/>
</dbReference>
<protein>
    <recommendedName>
        <fullName evidence="5">HNH endonuclease</fullName>
    </recommendedName>
</protein>
<gene>
    <name evidence="3" type="ORF">GCM10011316_38330</name>
</gene>
<dbReference type="Pfam" id="PF07463">
    <property type="entry name" value="NUMOD4"/>
    <property type="match status" value="1"/>
</dbReference>